<dbReference type="GO" id="GO:0020037">
    <property type="term" value="F:heme binding"/>
    <property type="evidence" value="ECO:0007669"/>
    <property type="project" value="InterPro"/>
</dbReference>
<evidence type="ECO:0000313" key="9">
    <source>
        <dbReference type="Proteomes" id="UP000184063"/>
    </source>
</evidence>
<dbReference type="EMBL" id="KV878242">
    <property type="protein sequence ID" value="OJZ85798.1"/>
    <property type="molecule type" value="Genomic_DNA"/>
</dbReference>
<keyword evidence="4" id="KW-0479">Metal-binding</keyword>
<dbReference type="InterPro" id="IPR001128">
    <property type="entry name" value="Cyt_P450"/>
</dbReference>
<keyword evidence="3" id="KW-0349">Heme</keyword>
<evidence type="ECO:0000256" key="2">
    <source>
        <dbReference type="ARBA" id="ARBA00010617"/>
    </source>
</evidence>
<dbReference type="GO" id="GO:0019748">
    <property type="term" value="P:secondary metabolic process"/>
    <property type="evidence" value="ECO:0007669"/>
    <property type="project" value="UniProtKB-ARBA"/>
</dbReference>
<keyword evidence="6" id="KW-0408">Iron</keyword>
<dbReference type="SUPFAM" id="SSF48264">
    <property type="entry name" value="Cytochrome P450"/>
    <property type="match status" value="1"/>
</dbReference>
<keyword evidence="5" id="KW-0560">Oxidoreductase</keyword>
<evidence type="ECO:0000256" key="1">
    <source>
        <dbReference type="ARBA" id="ARBA00001971"/>
    </source>
</evidence>
<dbReference type="Proteomes" id="UP000184063">
    <property type="component" value="Unassembled WGS sequence"/>
</dbReference>
<dbReference type="PANTHER" id="PTHR46206:SF2">
    <property type="entry name" value="CYTOCHROME P450 MONOOXYGENASE AUSG-RELATED"/>
    <property type="match status" value="1"/>
</dbReference>
<organism evidence="8 9">
    <name type="scientific">Aspergillus luchuensis (strain CBS 106.47)</name>
    <dbReference type="NCBI Taxonomy" id="1137211"/>
    <lineage>
        <taxon>Eukaryota</taxon>
        <taxon>Fungi</taxon>
        <taxon>Dikarya</taxon>
        <taxon>Ascomycota</taxon>
        <taxon>Pezizomycotina</taxon>
        <taxon>Eurotiomycetes</taxon>
        <taxon>Eurotiomycetidae</taxon>
        <taxon>Eurotiales</taxon>
        <taxon>Aspergillaceae</taxon>
        <taxon>Aspergillus</taxon>
        <taxon>Aspergillus subgen. Circumdati</taxon>
    </lineage>
</organism>
<evidence type="ECO:0000256" key="6">
    <source>
        <dbReference type="ARBA" id="ARBA00023004"/>
    </source>
</evidence>
<dbReference type="GO" id="GO:0004497">
    <property type="term" value="F:monooxygenase activity"/>
    <property type="evidence" value="ECO:0007669"/>
    <property type="project" value="UniProtKB-KW"/>
</dbReference>
<dbReference type="GO" id="GO:0016705">
    <property type="term" value="F:oxidoreductase activity, acting on paired donors, with incorporation or reduction of molecular oxygen"/>
    <property type="evidence" value="ECO:0007669"/>
    <property type="project" value="InterPro"/>
</dbReference>
<evidence type="ECO:0000256" key="5">
    <source>
        <dbReference type="ARBA" id="ARBA00023002"/>
    </source>
</evidence>
<reference evidence="9" key="1">
    <citation type="journal article" date="2017" name="Genome Biol.">
        <title>Comparative genomics reveals high biological diversity and specific adaptations in the industrially and medically important fungal genus Aspergillus.</title>
        <authorList>
            <person name="de Vries R.P."/>
            <person name="Riley R."/>
            <person name="Wiebenga A."/>
            <person name="Aguilar-Osorio G."/>
            <person name="Amillis S."/>
            <person name="Uchima C.A."/>
            <person name="Anderluh G."/>
            <person name="Asadollahi M."/>
            <person name="Askin M."/>
            <person name="Barry K."/>
            <person name="Battaglia E."/>
            <person name="Bayram O."/>
            <person name="Benocci T."/>
            <person name="Braus-Stromeyer S.A."/>
            <person name="Caldana C."/>
            <person name="Canovas D."/>
            <person name="Cerqueira G.C."/>
            <person name="Chen F."/>
            <person name="Chen W."/>
            <person name="Choi C."/>
            <person name="Clum A."/>
            <person name="Dos Santos R.A."/>
            <person name="Damasio A.R."/>
            <person name="Diallinas G."/>
            <person name="Emri T."/>
            <person name="Fekete E."/>
            <person name="Flipphi M."/>
            <person name="Freyberg S."/>
            <person name="Gallo A."/>
            <person name="Gournas C."/>
            <person name="Habgood R."/>
            <person name="Hainaut M."/>
            <person name="Harispe M.L."/>
            <person name="Henrissat B."/>
            <person name="Hilden K.S."/>
            <person name="Hope R."/>
            <person name="Hossain A."/>
            <person name="Karabika E."/>
            <person name="Karaffa L."/>
            <person name="Karanyi Z."/>
            <person name="Krasevec N."/>
            <person name="Kuo A."/>
            <person name="Kusch H."/>
            <person name="LaButti K."/>
            <person name="Lagendijk E.L."/>
            <person name="Lapidus A."/>
            <person name="Levasseur A."/>
            <person name="Lindquist E."/>
            <person name="Lipzen A."/>
            <person name="Logrieco A.F."/>
            <person name="MacCabe A."/>
            <person name="Maekelae M.R."/>
            <person name="Malavazi I."/>
            <person name="Melin P."/>
            <person name="Meyer V."/>
            <person name="Mielnichuk N."/>
            <person name="Miskei M."/>
            <person name="Molnar A.P."/>
            <person name="Mule G."/>
            <person name="Ngan C.Y."/>
            <person name="Orejas M."/>
            <person name="Orosz E."/>
            <person name="Ouedraogo J.P."/>
            <person name="Overkamp K.M."/>
            <person name="Park H.-S."/>
            <person name="Perrone G."/>
            <person name="Piumi F."/>
            <person name="Punt P.J."/>
            <person name="Ram A.F."/>
            <person name="Ramon A."/>
            <person name="Rauscher S."/>
            <person name="Record E."/>
            <person name="Riano-Pachon D.M."/>
            <person name="Robert V."/>
            <person name="Roehrig J."/>
            <person name="Ruller R."/>
            <person name="Salamov A."/>
            <person name="Salih N.S."/>
            <person name="Samson R.A."/>
            <person name="Sandor E."/>
            <person name="Sanguinetti M."/>
            <person name="Schuetze T."/>
            <person name="Sepcic K."/>
            <person name="Shelest E."/>
            <person name="Sherlock G."/>
            <person name="Sophianopoulou V."/>
            <person name="Squina F.M."/>
            <person name="Sun H."/>
            <person name="Susca A."/>
            <person name="Todd R.B."/>
            <person name="Tsang A."/>
            <person name="Unkles S.E."/>
            <person name="van de Wiele N."/>
            <person name="van Rossen-Uffink D."/>
            <person name="Oliveira J.V."/>
            <person name="Vesth T.C."/>
            <person name="Visser J."/>
            <person name="Yu J.-H."/>
            <person name="Zhou M."/>
            <person name="Andersen M.R."/>
            <person name="Archer D.B."/>
            <person name="Baker S.E."/>
            <person name="Benoit I."/>
            <person name="Brakhage A.A."/>
            <person name="Braus G.H."/>
            <person name="Fischer R."/>
            <person name="Frisvad J.C."/>
            <person name="Goldman G.H."/>
            <person name="Houbraken J."/>
            <person name="Oakley B."/>
            <person name="Pocsi I."/>
            <person name="Scazzocchio C."/>
            <person name="Seiboth B."/>
            <person name="vanKuyk P.A."/>
            <person name="Wortman J."/>
            <person name="Dyer P.S."/>
            <person name="Grigoriev I.V."/>
        </authorList>
    </citation>
    <scope>NUCLEOTIDE SEQUENCE [LARGE SCALE GENOMIC DNA]</scope>
    <source>
        <strain evidence="9">CBS 106.47</strain>
    </source>
</reference>
<dbReference type="PANTHER" id="PTHR46206">
    <property type="entry name" value="CYTOCHROME P450"/>
    <property type="match status" value="1"/>
</dbReference>
<evidence type="ECO:0000313" key="8">
    <source>
        <dbReference type="EMBL" id="OJZ85798.1"/>
    </source>
</evidence>
<evidence type="ECO:0000256" key="4">
    <source>
        <dbReference type="ARBA" id="ARBA00022723"/>
    </source>
</evidence>
<accession>A0A1M3TG98</accession>
<dbReference type="Gene3D" id="1.10.630.10">
    <property type="entry name" value="Cytochrome P450"/>
    <property type="match status" value="1"/>
</dbReference>
<dbReference type="AlphaFoldDB" id="A0A1M3TG98"/>
<keyword evidence="7" id="KW-0503">Monooxygenase</keyword>
<gene>
    <name evidence="8" type="ORF">ASPFODRAFT_46866</name>
</gene>
<dbReference type="OrthoDB" id="4508624at2759"/>
<evidence type="ECO:0000256" key="7">
    <source>
        <dbReference type="ARBA" id="ARBA00023033"/>
    </source>
</evidence>
<evidence type="ECO:0000256" key="3">
    <source>
        <dbReference type="ARBA" id="ARBA00022617"/>
    </source>
</evidence>
<comment type="cofactor">
    <cofactor evidence="1">
        <name>heme</name>
        <dbReference type="ChEBI" id="CHEBI:30413"/>
    </cofactor>
</comment>
<dbReference type="InterPro" id="IPR036396">
    <property type="entry name" value="Cyt_P450_sf"/>
</dbReference>
<proteinExistence type="inferred from homology"/>
<sequence>MCDDPQRQSQAQLVTTAPENLAFGHSKHACPGRFFAANEVKIVLIFLLLRYDWKLLEGMVPRIFSGGFGMALDPTLKLEVRRRREEMEI</sequence>
<name>A0A1M3TG98_ASPLC</name>
<protein>
    <recommendedName>
        <fullName evidence="10">Cytochrome P450</fullName>
    </recommendedName>
</protein>
<comment type="similarity">
    <text evidence="2">Belongs to the cytochrome P450 family.</text>
</comment>
<dbReference type="Pfam" id="PF00067">
    <property type="entry name" value="p450"/>
    <property type="match status" value="1"/>
</dbReference>
<dbReference type="VEuPathDB" id="FungiDB:ASPFODRAFT_46866"/>
<dbReference type="GO" id="GO:0005506">
    <property type="term" value="F:iron ion binding"/>
    <property type="evidence" value="ECO:0007669"/>
    <property type="project" value="InterPro"/>
</dbReference>
<evidence type="ECO:0008006" key="10">
    <source>
        <dbReference type="Google" id="ProtNLM"/>
    </source>
</evidence>